<proteinExistence type="predicted"/>
<dbReference type="PROSITE" id="PS51462">
    <property type="entry name" value="NUDIX"/>
    <property type="match status" value="1"/>
</dbReference>
<gene>
    <name evidence="2" type="ORF">A2494_02440</name>
</gene>
<evidence type="ECO:0000259" key="1">
    <source>
        <dbReference type="PROSITE" id="PS51462"/>
    </source>
</evidence>
<dbReference type="Pfam" id="PF00293">
    <property type="entry name" value="NUDIX"/>
    <property type="match status" value="1"/>
</dbReference>
<feature type="non-terminal residue" evidence="2">
    <location>
        <position position="1"/>
    </location>
</feature>
<comment type="caution">
    <text evidence="2">The sequence shown here is derived from an EMBL/GenBank/DDBJ whole genome shotgun (WGS) entry which is preliminary data.</text>
</comment>
<dbReference type="InterPro" id="IPR015797">
    <property type="entry name" value="NUDIX_hydrolase-like_dom_sf"/>
</dbReference>
<name>A0A1G2E4U2_9BACT</name>
<sequence length="168" mass="19301">IFPHKEFSSVLEWVLRPTVKIILQNNEGKIALVTNPIHNIFLLPGGGIDEGEDVFVAADRECREEVGYVIIPTEIIGVTEEYRAREGKRCETYGVLASVKEKISEDLRTEEEKKNGLIVVWFSKEEVEKKFHEQEELLRAGNIEFYNTGFNIIRDSLFFKEASRRGLV</sequence>
<protein>
    <recommendedName>
        <fullName evidence="1">Nudix hydrolase domain-containing protein</fullName>
    </recommendedName>
</protein>
<reference evidence="2 3" key="1">
    <citation type="journal article" date="2016" name="Nat. Commun.">
        <title>Thousands of microbial genomes shed light on interconnected biogeochemical processes in an aquifer system.</title>
        <authorList>
            <person name="Anantharaman K."/>
            <person name="Brown C.T."/>
            <person name="Hug L.A."/>
            <person name="Sharon I."/>
            <person name="Castelle C.J."/>
            <person name="Probst A.J."/>
            <person name="Thomas B.C."/>
            <person name="Singh A."/>
            <person name="Wilkins M.J."/>
            <person name="Karaoz U."/>
            <person name="Brodie E.L."/>
            <person name="Williams K.H."/>
            <person name="Hubbard S.S."/>
            <person name="Banfield J.F."/>
        </authorList>
    </citation>
    <scope>NUCLEOTIDE SEQUENCE [LARGE SCALE GENOMIC DNA]</scope>
</reference>
<feature type="domain" description="Nudix hydrolase" evidence="1">
    <location>
        <begin position="14"/>
        <end position="144"/>
    </location>
</feature>
<dbReference type="Proteomes" id="UP000178106">
    <property type="component" value="Unassembled WGS sequence"/>
</dbReference>
<dbReference type="EMBL" id="MHLU01000019">
    <property type="protein sequence ID" value="OGZ20380.1"/>
    <property type="molecule type" value="Genomic_DNA"/>
</dbReference>
<evidence type="ECO:0000313" key="2">
    <source>
        <dbReference type="EMBL" id="OGZ20380.1"/>
    </source>
</evidence>
<dbReference type="InterPro" id="IPR000086">
    <property type="entry name" value="NUDIX_hydrolase_dom"/>
</dbReference>
<dbReference type="PANTHER" id="PTHR43736:SF1">
    <property type="entry name" value="DIHYDRONEOPTERIN TRIPHOSPHATE DIPHOSPHATASE"/>
    <property type="match status" value="1"/>
</dbReference>
<dbReference type="AlphaFoldDB" id="A0A1G2E4U2"/>
<accession>A0A1G2E4U2</accession>
<dbReference type="SUPFAM" id="SSF55811">
    <property type="entry name" value="Nudix"/>
    <property type="match status" value="1"/>
</dbReference>
<organism evidence="2 3">
    <name type="scientific">Candidatus Lloydbacteria bacterium RIFOXYC12_FULL_46_25</name>
    <dbReference type="NCBI Taxonomy" id="1798670"/>
    <lineage>
        <taxon>Bacteria</taxon>
        <taxon>Candidatus Lloydiibacteriota</taxon>
    </lineage>
</organism>
<evidence type="ECO:0000313" key="3">
    <source>
        <dbReference type="Proteomes" id="UP000178106"/>
    </source>
</evidence>
<dbReference type="Gene3D" id="3.90.79.10">
    <property type="entry name" value="Nucleoside Triphosphate Pyrophosphohydrolase"/>
    <property type="match status" value="1"/>
</dbReference>
<dbReference type="PANTHER" id="PTHR43736">
    <property type="entry name" value="ADP-RIBOSE PYROPHOSPHATASE"/>
    <property type="match status" value="1"/>
</dbReference>